<dbReference type="AlphaFoldDB" id="A0A2B4R928"/>
<keyword evidence="3" id="KW-1185">Reference proteome</keyword>
<feature type="signal peptide" evidence="1">
    <location>
        <begin position="1"/>
        <end position="17"/>
    </location>
</feature>
<evidence type="ECO:0000256" key="1">
    <source>
        <dbReference type="SAM" id="SignalP"/>
    </source>
</evidence>
<feature type="chain" id="PRO_5012835048" evidence="1">
    <location>
        <begin position="18"/>
        <end position="144"/>
    </location>
</feature>
<organism evidence="2 3">
    <name type="scientific">Stylophora pistillata</name>
    <name type="common">Smooth cauliflower coral</name>
    <dbReference type="NCBI Taxonomy" id="50429"/>
    <lineage>
        <taxon>Eukaryota</taxon>
        <taxon>Metazoa</taxon>
        <taxon>Cnidaria</taxon>
        <taxon>Anthozoa</taxon>
        <taxon>Hexacorallia</taxon>
        <taxon>Scleractinia</taxon>
        <taxon>Astrocoeniina</taxon>
        <taxon>Pocilloporidae</taxon>
        <taxon>Stylophora</taxon>
    </lineage>
</organism>
<reference evidence="3" key="1">
    <citation type="journal article" date="2017" name="bioRxiv">
        <title>Comparative analysis of the genomes of Stylophora pistillata and Acropora digitifera provides evidence for extensive differences between species of corals.</title>
        <authorList>
            <person name="Voolstra C.R."/>
            <person name="Li Y."/>
            <person name="Liew Y.J."/>
            <person name="Baumgarten S."/>
            <person name="Zoccola D."/>
            <person name="Flot J.-F."/>
            <person name="Tambutte S."/>
            <person name="Allemand D."/>
            <person name="Aranda M."/>
        </authorList>
    </citation>
    <scope>NUCLEOTIDE SEQUENCE [LARGE SCALE GENOMIC DNA]</scope>
</reference>
<name>A0A2B4R928_STYPI</name>
<evidence type="ECO:0000313" key="2">
    <source>
        <dbReference type="EMBL" id="PFX13656.1"/>
    </source>
</evidence>
<dbReference type="EMBL" id="LSMT01000923">
    <property type="protein sequence ID" value="PFX13656.1"/>
    <property type="molecule type" value="Genomic_DNA"/>
</dbReference>
<sequence>MNTFLLVLFLGTSVALAKSPFEHSTLDKLSDEERERLLRELADEENDPQYKPTVGFPFESICKLSREICLKVSKDDACKRVACLEKYLTCKSKLPLTPGEKKCLDNGKPCLGKPGLDCKRKLICIAAVQICLGVAHLVPSLPVS</sequence>
<keyword evidence="1" id="KW-0732">Signal</keyword>
<dbReference type="Proteomes" id="UP000225706">
    <property type="component" value="Unassembled WGS sequence"/>
</dbReference>
<gene>
    <name evidence="2" type="ORF">AWC38_SpisGene22246</name>
</gene>
<protein>
    <submittedName>
        <fullName evidence="2">Uncharacterized protein</fullName>
    </submittedName>
</protein>
<proteinExistence type="predicted"/>
<dbReference type="OrthoDB" id="10426840at2759"/>
<comment type="caution">
    <text evidence="2">The sequence shown here is derived from an EMBL/GenBank/DDBJ whole genome shotgun (WGS) entry which is preliminary data.</text>
</comment>
<accession>A0A2B4R928</accession>
<evidence type="ECO:0000313" key="3">
    <source>
        <dbReference type="Proteomes" id="UP000225706"/>
    </source>
</evidence>